<comment type="caution">
    <text evidence="3">The sequence shown here is derived from an EMBL/GenBank/DDBJ whole genome shotgun (WGS) entry which is preliminary data.</text>
</comment>
<dbReference type="Proteomes" id="UP001054945">
    <property type="component" value="Unassembled WGS sequence"/>
</dbReference>
<feature type="region of interest" description="Disordered" evidence="1">
    <location>
        <begin position="69"/>
        <end position="90"/>
    </location>
</feature>
<feature type="compositionally biased region" description="Basic residues" evidence="1">
    <location>
        <begin position="81"/>
        <end position="90"/>
    </location>
</feature>
<accession>A0AAV4XK10</accession>
<feature type="signal peptide" evidence="2">
    <location>
        <begin position="1"/>
        <end position="16"/>
    </location>
</feature>
<evidence type="ECO:0008006" key="5">
    <source>
        <dbReference type="Google" id="ProtNLM"/>
    </source>
</evidence>
<evidence type="ECO:0000313" key="3">
    <source>
        <dbReference type="EMBL" id="GIY95526.1"/>
    </source>
</evidence>
<sequence length="90" mass="10280">MVVTLSLSLLHTRAAALFSSSQCNSYSFRIITRNDSGRLSRLDFPSINQLADLHIHLYKSQHQRAEKSLIAKKGIRERGVRGQRRKRSNS</sequence>
<name>A0AAV4XK10_CAEEX</name>
<organism evidence="3 4">
    <name type="scientific">Caerostris extrusa</name>
    <name type="common">Bark spider</name>
    <name type="synonym">Caerostris bankana</name>
    <dbReference type="NCBI Taxonomy" id="172846"/>
    <lineage>
        <taxon>Eukaryota</taxon>
        <taxon>Metazoa</taxon>
        <taxon>Ecdysozoa</taxon>
        <taxon>Arthropoda</taxon>
        <taxon>Chelicerata</taxon>
        <taxon>Arachnida</taxon>
        <taxon>Araneae</taxon>
        <taxon>Araneomorphae</taxon>
        <taxon>Entelegynae</taxon>
        <taxon>Araneoidea</taxon>
        <taxon>Araneidae</taxon>
        <taxon>Caerostris</taxon>
    </lineage>
</organism>
<evidence type="ECO:0000256" key="1">
    <source>
        <dbReference type="SAM" id="MobiDB-lite"/>
    </source>
</evidence>
<feature type="compositionally biased region" description="Basic and acidic residues" evidence="1">
    <location>
        <begin position="69"/>
        <end position="80"/>
    </location>
</feature>
<proteinExistence type="predicted"/>
<dbReference type="EMBL" id="BPLR01000536">
    <property type="protein sequence ID" value="GIY95526.1"/>
    <property type="molecule type" value="Genomic_DNA"/>
</dbReference>
<evidence type="ECO:0000256" key="2">
    <source>
        <dbReference type="SAM" id="SignalP"/>
    </source>
</evidence>
<reference evidence="3 4" key="1">
    <citation type="submission" date="2021-06" db="EMBL/GenBank/DDBJ databases">
        <title>Caerostris extrusa draft genome.</title>
        <authorList>
            <person name="Kono N."/>
            <person name="Arakawa K."/>
        </authorList>
    </citation>
    <scope>NUCLEOTIDE SEQUENCE [LARGE SCALE GENOMIC DNA]</scope>
</reference>
<keyword evidence="2" id="KW-0732">Signal</keyword>
<gene>
    <name evidence="3" type="ORF">CEXT_60361</name>
</gene>
<protein>
    <recommendedName>
        <fullName evidence="5">Secreted protein</fullName>
    </recommendedName>
</protein>
<keyword evidence="4" id="KW-1185">Reference proteome</keyword>
<dbReference type="AlphaFoldDB" id="A0AAV4XK10"/>
<feature type="chain" id="PRO_5043573779" description="Secreted protein" evidence="2">
    <location>
        <begin position="17"/>
        <end position="90"/>
    </location>
</feature>
<evidence type="ECO:0000313" key="4">
    <source>
        <dbReference type="Proteomes" id="UP001054945"/>
    </source>
</evidence>